<reference evidence="2 3" key="1">
    <citation type="submission" date="2019-07" db="EMBL/GenBank/DDBJ databases">
        <title>Whole genome shotgun sequence of Swaminathania salitolerans NBRC 104436.</title>
        <authorList>
            <person name="Hosoyama A."/>
            <person name="Uohara A."/>
            <person name="Ohji S."/>
            <person name="Ichikawa N."/>
        </authorList>
    </citation>
    <scope>NUCLEOTIDE SEQUENCE [LARGE SCALE GENOMIC DNA]</scope>
    <source>
        <strain evidence="2 3">NBRC 104436</strain>
    </source>
</reference>
<feature type="region of interest" description="Disordered" evidence="1">
    <location>
        <begin position="178"/>
        <end position="201"/>
    </location>
</feature>
<evidence type="ECO:0000313" key="3">
    <source>
        <dbReference type="Proteomes" id="UP000321405"/>
    </source>
</evidence>
<feature type="region of interest" description="Disordered" evidence="1">
    <location>
        <begin position="53"/>
        <end position="147"/>
    </location>
</feature>
<proteinExistence type="predicted"/>
<sequence>MTLKLLRTVLRPMLPERIRTGLLEAPPDQSRHQSGCHAENDPTLLCIEPETGQARNRQTRECDPESHSGKHDASLAGPAHRLQPRETPARRMDQNDRTDDTADKTQSDPDDHVVHCHRKGQQTGRYEAPTDDRRTGPMAGKPHAEHRAEQISDIIGTGERTSAMKTQAAIAYHDRHEWRKSEASDTHRHGERDDARRQHGTPVPRLVRSYLVRAFLIWPRHDEAGDAK</sequence>
<feature type="compositionally biased region" description="Basic and acidic residues" evidence="1">
    <location>
        <begin position="178"/>
        <end position="197"/>
    </location>
</feature>
<name>A0A511BVV6_9PROT</name>
<dbReference type="Proteomes" id="UP000321405">
    <property type="component" value="Unassembled WGS sequence"/>
</dbReference>
<feature type="compositionally biased region" description="Basic and acidic residues" evidence="1">
    <location>
        <begin position="58"/>
        <end position="73"/>
    </location>
</feature>
<dbReference type="EMBL" id="BJVC01000002">
    <property type="protein sequence ID" value="GEL02158.1"/>
    <property type="molecule type" value="Genomic_DNA"/>
</dbReference>
<feature type="compositionally biased region" description="Basic and acidic residues" evidence="1">
    <location>
        <begin position="83"/>
        <end position="114"/>
    </location>
</feature>
<evidence type="ECO:0000256" key="1">
    <source>
        <dbReference type="SAM" id="MobiDB-lite"/>
    </source>
</evidence>
<accession>A0A511BVV6</accession>
<dbReference type="AlphaFoldDB" id="A0A511BVV6"/>
<keyword evidence="3" id="KW-1185">Reference proteome</keyword>
<comment type="caution">
    <text evidence="2">The sequence shown here is derived from an EMBL/GenBank/DDBJ whole genome shotgun (WGS) entry which is preliminary data.</text>
</comment>
<organism evidence="2 3">
    <name type="scientific">Swaminathania salitolerans</name>
    <dbReference type="NCBI Taxonomy" id="182838"/>
    <lineage>
        <taxon>Bacteria</taxon>
        <taxon>Pseudomonadati</taxon>
        <taxon>Pseudomonadota</taxon>
        <taxon>Alphaproteobacteria</taxon>
        <taxon>Acetobacterales</taxon>
        <taxon>Acetobacteraceae</taxon>
        <taxon>Swaminathania</taxon>
    </lineage>
</organism>
<evidence type="ECO:0000313" key="2">
    <source>
        <dbReference type="EMBL" id="GEL02158.1"/>
    </source>
</evidence>
<protein>
    <submittedName>
        <fullName evidence="2">Uncharacterized protein</fullName>
    </submittedName>
</protein>
<gene>
    <name evidence="2" type="ORF">SSA02_13210</name>
</gene>